<proteinExistence type="predicted"/>
<dbReference type="OrthoDB" id="3514174at2"/>
<gene>
    <name evidence="2" type="ORF">EUA07_16870</name>
</gene>
<dbReference type="GO" id="GO:0016137">
    <property type="term" value="P:glycoside metabolic process"/>
    <property type="evidence" value="ECO:0007669"/>
    <property type="project" value="UniProtKB-ARBA"/>
</dbReference>
<protein>
    <submittedName>
        <fullName evidence="2">PIG-L family deacetylase</fullName>
    </submittedName>
</protein>
<evidence type="ECO:0000256" key="1">
    <source>
        <dbReference type="ARBA" id="ARBA00022833"/>
    </source>
</evidence>
<keyword evidence="1" id="KW-0862">Zinc</keyword>
<dbReference type="EMBL" id="SDWU01000020">
    <property type="protein sequence ID" value="RYB99140.1"/>
    <property type="molecule type" value="Genomic_DNA"/>
</dbReference>
<evidence type="ECO:0000313" key="2">
    <source>
        <dbReference type="EMBL" id="RYB99140.1"/>
    </source>
</evidence>
<dbReference type="AlphaFoldDB" id="A0A4Q2S8I7"/>
<dbReference type="Pfam" id="PF02585">
    <property type="entry name" value="PIG-L"/>
    <property type="match status" value="1"/>
</dbReference>
<dbReference type="Proteomes" id="UP000293291">
    <property type="component" value="Unassembled WGS sequence"/>
</dbReference>
<dbReference type="InterPro" id="IPR003737">
    <property type="entry name" value="GlcNAc_PI_deacetylase-related"/>
</dbReference>
<comment type="caution">
    <text evidence="2">The sequence shown here is derived from an EMBL/GenBank/DDBJ whole genome shotgun (WGS) entry which is preliminary data.</text>
</comment>
<accession>A0A4Q2S8I7</accession>
<evidence type="ECO:0000313" key="3">
    <source>
        <dbReference type="Proteomes" id="UP000293291"/>
    </source>
</evidence>
<dbReference type="PANTHER" id="PTHR12993:SF30">
    <property type="entry name" value="N-ACETYL-ALPHA-D-GLUCOSAMINYL L-MALATE DEACETYLASE 1"/>
    <property type="match status" value="1"/>
</dbReference>
<dbReference type="Gene3D" id="3.40.50.10320">
    <property type="entry name" value="LmbE-like"/>
    <property type="match status" value="1"/>
</dbReference>
<dbReference type="SUPFAM" id="SSF102588">
    <property type="entry name" value="LmbE-like"/>
    <property type="match status" value="1"/>
</dbReference>
<dbReference type="GO" id="GO:0016811">
    <property type="term" value="F:hydrolase activity, acting on carbon-nitrogen (but not peptide) bonds, in linear amides"/>
    <property type="evidence" value="ECO:0007669"/>
    <property type="project" value="TreeGrafter"/>
</dbReference>
<reference evidence="2 3" key="1">
    <citation type="submission" date="2019-01" db="EMBL/GenBank/DDBJ databases">
        <title>Novel species of Nocardioides.</title>
        <authorList>
            <person name="Liu Q."/>
            <person name="Xin Y.-H."/>
        </authorList>
    </citation>
    <scope>NUCLEOTIDE SEQUENCE [LARGE SCALE GENOMIC DNA]</scope>
    <source>
        <strain evidence="2 3">CGMCC 4.6875</strain>
    </source>
</reference>
<sequence length="217" mass="23792">MRDLHLPAGPLQVVAVGAHPDDVEIGCGGTLLALRERPGVEVHSLVLTGSAERQLEAEAAAEAFNGAGSGVTFGQLPDSRLPDHWSEVKDVLEDAARAHPAPDLVLAPRRDDSHQDHRLLAELVPTVWRDSLVLHYEIPKWDGDLGRVTHYVPLDAARARLKAELLTKVYPSQVGRDWWEDETFLALMKLRGVECRAPYAEGFLIEKARLDLVGPGA</sequence>
<organism evidence="2 3">
    <name type="scientific">Nocardioides ganghwensis</name>
    <dbReference type="NCBI Taxonomy" id="252230"/>
    <lineage>
        <taxon>Bacteria</taxon>
        <taxon>Bacillati</taxon>
        <taxon>Actinomycetota</taxon>
        <taxon>Actinomycetes</taxon>
        <taxon>Propionibacteriales</taxon>
        <taxon>Nocardioidaceae</taxon>
        <taxon>Nocardioides</taxon>
    </lineage>
</organism>
<name>A0A4Q2S8I7_9ACTN</name>
<dbReference type="PANTHER" id="PTHR12993">
    <property type="entry name" value="N-ACETYLGLUCOSAMINYL-PHOSPHATIDYLINOSITOL DE-N-ACETYLASE-RELATED"/>
    <property type="match status" value="1"/>
</dbReference>
<dbReference type="InterPro" id="IPR024078">
    <property type="entry name" value="LmbE-like_dom_sf"/>
</dbReference>
<dbReference type="RefSeq" id="WP_129456342.1">
    <property type="nucleotide sequence ID" value="NZ_JACXYX010000001.1"/>
</dbReference>
<keyword evidence="3" id="KW-1185">Reference proteome</keyword>